<reference evidence="4" key="1">
    <citation type="submission" date="2011-08" db="EMBL/GenBank/DDBJ databases">
        <title>The draft genome of Latimeria chalumnae.</title>
        <authorList>
            <person name="Di Palma F."/>
            <person name="Alfoldi J."/>
            <person name="Johnson J."/>
            <person name="Berlin A."/>
            <person name="Gnerre S."/>
            <person name="Jaffe D."/>
            <person name="MacCallum I."/>
            <person name="Young S."/>
            <person name="Walker B.J."/>
            <person name="Lander E."/>
            <person name="Lindblad-Toh K."/>
        </authorList>
    </citation>
    <scope>NUCLEOTIDE SEQUENCE [LARGE SCALE GENOMIC DNA]</scope>
    <source>
        <strain evidence="4">Wild caught</strain>
    </source>
</reference>
<dbReference type="eggNOG" id="ENOG502QW8Q">
    <property type="taxonomic scope" value="Eukaryota"/>
</dbReference>
<sequence>CTAMLKLPFAARRLFDENGKEITLLKGLQRDQLVYVSCGEQWIDPQLTIAEQKKCLLLSKLACDVSAVRNYCAMCNPEDLVLEVVGDLVAGARLTVAKCALDTEEKEDFNKKEELEVKEKQELDLELFDELLDSHAKSHRRTDAWHSNIKYPWQHNSRNFDEDDHVLQEENREFFTNAELFNKYRPQTKLVKVQQFHRQQFEFRDGHIVNCLYPGFVLGVQGTDVQSGTEVLLVEKKMDDVNQRWIHRENDKTFHLMSNPGLILAVSVPKIKPEEILLTSSLQKYKGYSYGVANQKWSWIPEINVLRAFYTTVLDQEIMAANEASVCTFSVTCTEEVDQPGYYFTYANKKQKIMVCLACARAMRGKIILTKLPPGTTFYCAVGCKEAHLNPSGPFKYLHVTKIDLSTSEAENTLNYLEEMLTSLRKETSVQNISQAISVASTQRAVKVLAYRNGAGFRDGQLIIANTFAVLLSTCTRKLELSRPASRLYTVDGTPILTIAALTAWAINECFQENNLEEQECLDQKTDEEAREFPETQQDEQGTSTPQVLSQTTTENLDSIDDSLLKLILRSPIEVWVSCGEPFLPLDFVQRRQRSLKKSWLEKEKLIADLDTKKHKMRHQREGRRVGALEPAYMVPTKSPIQPVVVEGGWTEPTREEVKLMEDVQNMEMHLSEVKALQIKKRPSILSKLATSQRALYNQPNVKRVLVYRNGGNPEEGTYAWGKTIAEILDSCTSRLGIQQPVQLLYTPDGEQITDWGKVERDMLLCVSTGEPFMSIKARKQKVEVRANYARVRKHQGPDATDIVLTPKRNPKVQVRYPN</sequence>
<proteinExistence type="predicted"/>
<dbReference type="InterPro" id="IPR056415">
    <property type="entry name" value="DCX2_DCDC1"/>
</dbReference>
<dbReference type="OMA" id="MMLCLAC"/>
<protein>
    <recommendedName>
        <fullName evidence="2">Doublecortin domain-containing protein</fullName>
    </recommendedName>
</protein>
<dbReference type="PANTHER" id="PTHR46302">
    <property type="entry name" value="DOUBLECORTIN DOMAIN-CONTAINING PROTEIN 1"/>
    <property type="match status" value="1"/>
</dbReference>
<dbReference type="GO" id="GO:1902412">
    <property type="term" value="P:regulation of mitotic cytokinesis"/>
    <property type="evidence" value="ECO:0007669"/>
    <property type="project" value="InterPro"/>
</dbReference>
<dbReference type="EMBL" id="AFYH01032429">
    <property type="status" value="NOT_ANNOTATED_CDS"/>
    <property type="molecule type" value="Genomic_DNA"/>
</dbReference>
<dbReference type="AlphaFoldDB" id="H3ATS0"/>
<dbReference type="InterPro" id="IPR035992">
    <property type="entry name" value="Ricin_B-like_lectins"/>
</dbReference>
<feature type="domain" description="Doublecortin" evidence="2">
    <location>
        <begin position="698"/>
        <end position="779"/>
    </location>
</feature>
<reference evidence="3" key="3">
    <citation type="submission" date="2025-09" db="UniProtKB">
        <authorList>
            <consortium name="Ensembl"/>
        </authorList>
    </citation>
    <scope>IDENTIFICATION</scope>
</reference>
<evidence type="ECO:0000313" key="3">
    <source>
        <dbReference type="Ensembl" id="ENSLACP00000013041.1"/>
    </source>
</evidence>
<dbReference type="EMBL" id="AFYH01032431">
    <property type="status" value="NOT_ANNOTATED_CDS"/>
    <property type="molecule type" value="Genomic_DNA"/>
</dbReference>
<dbReference type="SMART" id="SM00537">
    <property type="entry name" value="DCX"/>
    <property type="match status" value="1"/>
</dbReference>
<dbReference type="GO" id="GO:0008017">
    <property type="term" value="F:microtubule binding"/>
    <property type="evidence" value="ECO:0007669"/>
    <property type="project" value="InterPro"/>
</dbReference>
<dbReference type="InterPro" id="IPR036572">
    <property type="entry name" value="Doublecortin_dom_sf"/>
</dbReference>
<evidence type="ECO:0000313" key="4">
    <source>
        <dbReference type="Proteomes" id="UP000008672"/>
    </source>
</evidence>
<dbReference type="InterPro" id="IPR043188">
    <property type="entry name" value="DCDC1"/>
</dbReference>
<dbReference type="STRING" id="7897.ENSLACP00000013041"/>
<feature type="compositionally biased region" description="Polar residues" evidence="1">
    <location>
        <begin position="535"/>
        <end position="549"/>
    </location>
</feature>
<dbReference type="PROSITE" id="PS50231">
    <property type="entry name" value="RICIN_B_LECTIN"/>
    <property type="match status" value="1"/>
</dbReference>
<dbReference type="EMBL" id="AFYH01032428">
    <property type="status" value="NOT_ANNOTATED_CDS"/>
    <property type="molecule type" value="Genomic_DNA"/>
</dbReference>
<feature type="region of interest" description="Disordered" evidence="1">
    <location>
        <begin position="522"/>
        <end position="549"/>
    </location>
</feature>
<dbReference type="Gene3D" id="3.10.20.230">
    <property type="entry name" value="Doublecortin domain"/>
    <property type="match status" value="1"/>
</dbReference>
<keyword evidence="4" id="KW-1185">Reference proteome</keyword>
<evidence type="ECO:0000259" key="2">
    <source>
        <dbReference type="SMART" id="SM00537"/>
    </source>
</evidence>
<dbReference type="Ensembl" id="ENSLACT00000013137.1">
    <property type="protein sequence ID" value="ENSLACP00000013041.1"/>
    <property type="gene ID" value="ENSLACG00000011490.1"/>
</dbReference>
<dbReference type="Pfam" id="PF24478">
    <property type="entry name" value="DCX2_DCDC1"/>
    <property type="match status" value="2"/>
</dbReference>
<reference evidence="3" key="2">
    <citation type="submission" date="2025-08" db="UniProtKB">
        <authorList>
            <consortium name="Ensembl"/>
        </authorList>
    </citation>
    <scope>IDENTIFICATION</scope>
</reference>
<dbReference type="InParanoid" id="H3ATS0"/>
<dbReference type="SUPFAM" id="SSF89837">
    <property type="entry name" value="Doublecortin (DC)"/>
    <property type="match status" value="3"/>
</dbReference>
<evidence type="ECO:0000256" key="1">
    <source>
        <dbReference type="SAM" id="MobiDB-lite"/>
    </source>
</evidence>
<feature type="compositionally biased region" description="Basic and acidic residues" evidence="1">
    <location>
        <begin position="522"/>
        <end position="534"/>
    </location>
</feature>
<dbReference type="HOGENOM" id="CLU_011373_0_0_1"/>
<dbReference type="InterPro" id="IPR003533">
    <property type="entry name" value="Doublecortin_dom"/>
</dbReference>
<dbReference type="CDD" id="cd17159">
    <property type="entry name" value="DCX4_DCDC5"/>
    <property type="match status" value="1"/>
</dbReference>
<dbReference type="SUPFAM" id="SSF50370">
    <property type="entry name" value="Ricin B-like lectins"/>
    <property type="match status" value="1"/>
</dbReference>
<dbReference type="PANTHER" id="PTHR46302:SF3">
    <property type="entry name" value="DOUBLECORTIN DOMAIN-CONTAINING PROTEIN 1"/>
    <property type="match status" value="1"/>
</dbReference>
<organism evidence="3 4">
    <name type="scientific">Latimeria chalumnae</name>
    <name type="common">Coelacanth</name>
    <dbReference type="NCBI Taxonomy" id="7897"/>
    <lineage>
        <taxon>Eukaryota</taxon>
        <taxon>Metazoa</taxon>
        <taxon>Chordata</taxon>
        <taxon>Craniata</taxon>
        <taxon>Vertebrata</taxon>
        <taxon>Euteleostomi</taxon>
        <taxon>Coelacanthiformes</taxon>
        <taxon>Coelacanthidae</taxon>
        <taxon>Latimeria</taxon>
    </lineage>
</organism>
<accession>H3ATS0</accession>
<name>H3ATS0_LATCH</name>
<dbReference type="Proteomes" id="UP000008672">
    <property type="component" value="Unassembled WGS sequence"/>
</dbReference>
<dbReference type="CDD" id="cd17158">
    <property type="entry name" value="DCX3_DCDC5"/>
    <property type="match status" value="1"/>
</dbReference>
<dbReference type="CDD" id="cd23427">
    <property type="entry name" value="beta-trefoil_Ricin_DCDC1"/>
    <property type="match status" value="1"/>
</dbReference>
<dbReference type="GeneTree" id="ENSGT00940000163542"/>
<dbReference type="GO" id="GO:0030496">
    <property type="term" value="C:midbody"/>
    <property type="evidence" value="ECO:0007669"/>
    <property type="project" value="TreeGrafter"/>
</dbReference>
<dbReference type="GO" id="GO:0035556">
    <property type="term" value="P:intracellular signal transduction"/>
    <property type="evidence" value="ECO:0007669"/>
    <property type="project" value="InterPro"/>
</dbReference>
<gene>
    <name evidence="3" type="primary">LOC102358741</name>
</gene>
<dbReference type="EMBL" id="AFYH01032430">
    <property type="status" value="NOT_ANNOTATED_CDS"/>
    <property type="molecule type" value="Genomic_DNA"/>
</dbReference>